<keyword evidence="2" id="KW-1185">Reference proteome</keyword>
<comment type="caution">
    <text evidence="1">The sequence shown here is derived from an EMBL/GenBank/DDBJ whole genome shotgun (WGS) entry which is preliminary data.</text>
</comment>
<dbReference type="EMBL" id="JAGKQH010000002">
    <property type="protein sequence ID" value="KAG6604975.1"/>
    <property type="molecule type" value="Genomic_DNA"/>
</dbReference>
<dbReference type="Pfam" id="PF05742">
    <property type="entry name" value="TANGO2"/>
    <property type="match status" value="1"/>
</dbReference>
<dbReference type="PANTHER" id="PTHR17985">
    <property type="entry name" value="SER/THR-RICH PROTEIN T10 IN DGCR REGION"/>
    <property type="match status" value="1"/>
</dbReference>
<dbReference type="PANTHER" id="PTHR17985:SF16">
    <property type="entry name" value="TRANSPORT_GOLGI ORGANIZATION-LIKE PROTEIN (DUF833)"/>
    <property type="match status" value="1"/>
</dbReference>
<organism evidence="1 2">
    <name type="scientific">Cucurbita argyrosperma subsp. sororia</name>
    <dbReference type="NCBI Taxonomy" id="37648"/>
    <lineage>
        <taxon>Eukaryota</taxon>
        <taxon>Viridiplantae</taxon>
        <taxon>Streptophyta</taxon>
        <taxon>Embryophyta</taxon>
        <taxon>Tracheophyta</taxon>
        <taxon>Spermatophyta</taxon>
        <taxon>Magnoliopsida</taxon>
        <taxon>eudicotyledons</taxon>
        <taxon>Gunneridae</taxon>
        <taxon>Pentapetalae</taxon>
        <taxon>rosids</taxon>
        <taxon>fabids</taxon>
        <taxon>Cucurbitales</taxon>
        <taxon>Cucurbitaceae</taxon>
        <taxon>Cucurbiteae</taxon>
        <taxon>Cucurbita</taxon>
    </lineage>
</organism>
<name>A0AAV6NZD2_9ROSI</name>
<accession>A0AAV6NZD2</accession>
<proteinExistence type="predicted"/>
<dbReference type="AlphaFoldDB" id="A0AAV6NZD2"/>
<evidence type="ECO:0000313" key="1">
    <source>
        <dbReference type="EMBL" id="KAG6604975.1"/>
    </source>
</evidence>
<protein>
    <submittedName>
        <fullName evidence="1">Transport and Golgi organization protein 2-like protein</fullName>
    </submittedName>
</protein>
<dbReference type="Proteomes" id="UP000685013">
    <property type="component" value="Chromosome 2"/>
</dbReference>
<reference evidence="1 2" key="1">
    <citation type="journal article" date="2021" name="Hortic Res">
        <title>The domestication of Cucurbita argyrosperma as revealed by the genome of its wild relative.</title>
        <authorList>
            <person name="Barrera-Redondo J."/>
            <person name="Sanchez-de la Vega G."/>
            <person name="Aguirre-Liguori J.A."/>
            <person name="Castellanos-Morales G."/>
            <person name="Gutierrez-Guerrero Y.T."/>
            <person name="Aguirre-Dugua X."/>
            <person name="Aguirre-Planter E."/>
            <person name="Tenaillon M.I."/>
            <person name="Lira-Saade R."/>
            <person name="Eguiarte L.E."/>
        </authorList>
    </citation>
    <scope>NUCLEOTIDE SEQUENCE [LARGE SCALE GENOMIC DNA]</scope>
    <source>
        <strain evidence="1">JBR-2021</strain>
    </source>
</reference>
<dbReference type="InterPro" id="IPR008551">
    <property type="entry name" value="TANGO2"/>
</dbReference>
<sequence length="321" mass="36918">MGSVNIGPRPRAAMDAYYESSSRWRWRLEQYSVKRRISSRRVVESPLPVCRFDFIMCIAAFLWQAHPLYPFFLLLNRDEYHSRPTKPLEWWECNEILGGRDGLAGGTWLACSRNGRVAFLTNFREVELLPQAKSRGELPVRFLKSKTTPLDFAKEVEKEAHQYNGFNLIIADIPSKTMFYITNRPINNSDSLVTEVPPGIHVLTNAQLDSPWPKALRLDQSLREFVNKNGDRELPVKEMVEKLMTNTIKDDVSLLPGIYSPRREYQYSSIFVDTDSELGRYGTGSISALSVKNSGEASFFEKHLENDAWIDSSFTFQIENF</sequence>
<evidence type="ECO:0000313" key="2">
    <source>
        <dbReference type="Proteomes" id="UP000685013"/>
    </source>
</evidence>
<gene>
    <name evidence="1" type="primary">TANGO2</name>
    <name evidence="1" type="ORF">SDJN03_02292</name>
</gene>
<feature type="non-terminal residue" evidence="1">
    <location>
        <position position="1"/>
    </location>
</feature>